<dbReference type="CDD" id="cd01169">
    <property type="entry name" value="HMPP_kinase"/>
    <property type="match status" value="1"/>
</dbReference>
<dbReference type="GO" id="GO:0009228">
    <property type="term" value="P:thiamine biosynthetic process"/>
    <property type="evidence" value="ECO:0007669"/>
    <property type="project" value="InterPro"/>
</dbReference>
<dbReference type="GO" id="GO:0005829">
    <property type="term" value="C:cytosol"/>
    <property type="evidence" value="ECO:0007669"/>
    <property type="project" value="TreeGrafter"/>
</dbReference>
<organism evidence="4 5">
    <name type="scientific">Fontimonas thermophila</name>
    <dbReference type="NCBI Taxonomy" id="1076937"/>
    <lineage>
        <taxon>Bacteria</taxon>
        <taxon>Pseudomonadati</taxon>
        <taxon>Pseudomonadota</taxon>
        <taxon>Gammaproteobacteria</taxon>
        <taxon>Nevskiales</taxon>
        <taxon>Nevskiaceae</taxon>
        <taxon>Fontimonas</taxon>
    </lineage>
</organism>
<dbReference type="Pfam" id="PF08543">
    <property type="entry name" value="Phos_pyr_kin"/>
    <property type="match status" value="1"/>
</dbReference>
<dbReference type="Gene3D" id="3.40.1190.20">
    <property type="match status" value="1"/>
</dbReference>
<comment type="pathway">
    <text evidence="1">Cofactor biosynthesis; thiamine diphosphate biosynthesis.</text>
</comment>
<dbReference type="AlphaFoldDB" id="A0A1I2JZ74"/>
<accession>A0A1I2JZ74</accession>
<reference evidence="4 5" key="1">
    <citation type="submission" date="2016-10" db="EMBL/GenBank/DDBJ databases">
        <authorList>
            <person name="de Groot N.N."/>
        </authorList>
    </citation>
    <scope>NUCLEOTIDE SEQUENCE [LARGE SCALE GENOMIC DNA]</scope>
    <source>
        <strain evidence="4 5">DSM 23609</strain>
    </source>
</reference>
<feature type="domain" description="Pyridoxamine kinase/Phosphomethylpyrimidine kinase" evidence="3">
    <location>
        <begin position="16"/>
        <end position="250"/>
    </location>
</feature>
<gene>
    <name evidence="4" type="ORF">SAMN04488120_1118</name>
</gene>
<evidence type="ECO:0000256" key="2">
    <source>
        <dbReference type="ARBA" id="ARBA00012135"/>
    </source>
</evidence>
<proteinExistence type="predicted"/>
<dbReference type="STRING" id="1076937.SAMN04488120_1118"/>
<dbReference type="GO" id="GO:0009229">
    <property type="term" value="P:thiamine diphosphate biosynthetic process"/>
    <property type="evidence" value="ECO:0007669"/>
    <property type="project" value="UniProtKB-UniPathway"/>
</dbReference>
<evidence type="ECO:0000259" key="3">
    <source>
        <dbReference type="Pfam" id="PF08543"/>
    </source>
</evidence>
<dbReference type="SUPFAM" id="SSF53613">
    <property type="entry name" value="Ribokinase-like"/>
    <property type="match status" value="1"/>
</dbReference>
<evidence type="ECO:0000313" key="4">
    <source>
        <dbReference type="EMBL" id="SFF59328.1"/>
    </source>
</evidence>
<keyword evidence="4" id="KW-0418">Kinase</keyword>
<dbReference type="OrthoDB" id="9810880at2"/>
<dbReference type="GO" id="GO:0008902">
    <property type="term" value="F:hydroxymethylpyrimidine kinase activity"/>
    <property type="evidence" value="ECO:0007669"/>
    <property type="project" value="UniProtKB-EC"/>
</dbReference>
<evidence type="ECO:0000256" key="1">
    <source>
        <dbReference type="ARBA" id="ARBA00004948"/>
    </source>
</evidence>
<dbReference type="Proteomes" id="UP000199771">
    <property type="component" value="Unassembled WGS sequence"/>
</dbReference>
<dbReference type="GO" id="GO:0008972">
    <property type="term" value="F:phosphomethylpyrimidine kinase activity"/>
    <property type="evidence" value="ECO:0007669"/>
    <property type="project" value="InterPro"/>
</dbReference>
<dbReference type="UniPathway" id="UPA00060">
    <property type="reaction ID" value="UER00138"/>
</dbReference>
<keyword evidence="4" id="KW-0808">Transferase</keyword>
<dbReference type="InterPro" id="IPR013749">
    <property type="entry name" value="PM/HMP-P_kinase-1"/>
</dbReference>
<dbReference type="PANTHER" id="PTHR20858">
    <property type="entry name" value="PHOSPHOMETHYLPYRIMIDINE KINASE"/>
    <property type="match status" value="1"/>
</dbReference>
<evidence type="ECO:0000313" key="5">
    <source>
        <dbReference type="Proteomes" id="UP000199771"/>
    </source>
</evidence>
<keyword evidence="5" id="KW-1185">Reference proteome</keyword>
<dbReference type="EMBL" id="FOOC01000011">
    <property type="protein sequence ID" value="SFF59328.1"/>
    <property type="molecule type" value="Genomic_DNA"/>
</dbReference>
<dbReference type="RefSeq" id="WP_091534774.1">
    <property type="nucleotide sequence ID" value="NZ_FOOC01000011.1"/>
</dbReference>
<protein>
    <recommendedName>
        <fullName evidence="2">hydroxymethylpyrimidine kinase</fullName>
        <ecNumber evidence="2">2.7.1.49</ecNumber>
    </recommendedName>
</protein>
<name>A0A1I2JZ74_9GAMM</name>
<dbReference type="PANTHER" id="PTHR20858:SF17">
    <property type="entry name" value="HYDROXYMETHYLPYRIMIDINE_PHOSPHOMETHYLPYRIMIDINE KINASE THI20-RELATED"/>
    <property type="match status" value="1"/>
</dbReference>
<dbReference type="InterPro" id="IPR004399">
    <property type="entry name" value="HMP/HMP-P_kinase_dom"/>
</dbReference>
<sequence length="263" mass="27469">MTQTSIPQVLCISGHDPSGGAGLQADIEAIAAQGAHALGVITALTVQDSRDARRVQPIAPALIGEQLAHLLADCRIDAIKLGLLGDADQVPHILRAIERARVPVVVDPVLRAGGGGALASAATARALLEQLLPVATVATPNAAEARRLAAEAADLDTAAQQLLARGCAHLLITGGDEDTAEVENRWYQPHQPPYIFRWPRLPGGFHGAGCTLAAALAARLAFGEHIAVALDTAQRYVQGCLERALRIGGGRPIPNRVARTAQR</sequence>
<dbReference type="InterPro" id="IPR029056">
    <property type="entry name" value="Ribokinase-like"/>
</dbReference>
<dbReference type="EC" id="2.7.1.49" evidence="2"/>